<evidence type="ECO:0000313" key="2">
    <source>
        <dbReference type="EMBL" id="EFA82455.1"/>
    </source>
</evidence>
<dbReference type="InParanoid" id="D3B8T7"/>
<keyword evidence="3" id="KW-1185">Reference proteome</keyword>
<organism evidence="2 3">
    <name type="scientific">Heterostelium pallidum (strain ATCC 26659 / Pp 5 / PN500)</name>
    <name type="common">Cellular slime mold</name>
    <name type="synonym">Polysphondylium pallidum</name>
    <dbReference type="NCBI Taxonomy" id="670386"/>
    <lineage>
        <taxon>Eukaryota</taxon>
        <taxon>Amoebozoa</taxon>
        <taxon>Evosea</taxon>
        <taxon>Eumycetozoa</taxon>
        <taxon>Dictyostelia</taxon>
        <taxon>Acytosteliales</taxon>
        <taxon>Acytosteliaceae</taxon>
        <taxon>Heterostelium</taxon>
    </lineage>
</organism>
<dbReference type="Proteomes" id="UP000001396">
    <property type="component" value="Unassembled WGS sequence"/>
</dbReference>
<protein>
    <submittedName>
        <fullName evidence="2">OTU domain containing protein</fullName>
    </submittedName>
</protein>
<comment type="caution">
    <text evidence="2">The sequence shown here is derived from an EMBL/GenBank/DDBJ whole genome shotgun (WGS) entry which is preliminary data.</text>
</comment>
<dbReference type="AlphaFoldDB" id="D3B8T7"/>
<dbReference type="RefSeq" id="XP_020434572.1">
    <property type="nucleotide sequence ID" value="XM_020575777.1"/>
</dbReference>
<keyword evidence="1" id="KW-0175">Coiled coil</keyword>
<evidence type="ECO:0000313" key="3">
    <source>
        <dbReference type="Proteomes" id="UP000001396"/>
    </source>
</evidence>
<dbReference type="STRING" id="670386.D3B8T7"/>
<gene>
    <name evidence="2" type="ORF">PPL_04880</name>
</gene>
<dbReference type="EMBL" id="ADBJ01000020">
    <property type="protein sequence ID" value="EFA82455.1"/>
    <property type="molecule type" value="Genomic_DNA"/>
</dbReference>
<accession>D3B8T7</accession>
<reference evidence="2 3" key="1">
    <citation type="journal article" date="2011" name="Genome Res.">
        <title>Phylogeny-wide analysis of social amoeba genomes highlights ancient origins for complex intercellular communication.</title>
        <authorList>
            <person name="Heidel A.J."/>
            <person name="Lawal H.M."/>
            <person name="Felder M."/>
            <person name="Schilde C."/>
            <person name="Helps N.R."/>
            <person name="Tunggal B."/>
            <person name="Rivero F."/>
            <person name="John U."/>
            <person name="Schleicher M."/>
            <person name="Eichinger L."/>
            <person name="Platzer M."/>
            <person name="Noegel A.A."/>
            <person name="Schaap P."/>
            <person name="Gloeckner G."/>
        </authorList>
    </citation>
    <scope>NUCLEOTIDE SEQUENCE [LARGE SCALE GENOMIC DNA]</scope>
    <source>
        <strain evidence="3">ATCC 26659 / Pp 5 / PN500</strain>
    </source>
</reference>
<sequence>MASITQPQQQQQPPPQQQFHRMDLILEQLHFRFLEFQQRYIGDEISVFRRLPITKKSYSNATVNIHYGEHITTGLIPFALPRNGQILNQISPDLSIFDALQYYMDGVASLIVAKTLDTKHDRFDKSIKIYWSVSLNAIEKLNNTGIIYSFLRHICQLYPEHSEYVYSLGTFCYSYFKLHQNAHQISAIRFFNQPRDRTIDLHVYSKMHSLLKESNKSFLIEMEKQPSQTTDYWFIYAKTCCLLDIEEKAQSWIQLYINNAFDRIKLAKIVASDQDVEPYHTKSWYKEIMQSVELEEVRRVKEEQAKMEQQRVEREQQMLLIQQQEEAMKQLQNLAIADQFEIIPSAADQYQEIKQSLICDGYSPKNMNNDALLISSVILLSMTQPKEAKEAEAAKKRLNDRLDLYMLKNSKEIPGDD</sequence>
<evidence type="ECO:0000256" key="1">
    <source>
        <dbReference type="SAM" id="Coils"/>
    </source>
</evidence>
<feature type="coiled-coil region" evidence="1">
    <location>
        <begin position="297"/>
        <end position="334"/>
    </location>
</feature>
<dbReference type="GeneID" id="31360367"/>
<name>D3B8T7_HETP5</name>
<proteinExistence type="predicted"/>